<dbReference type="SUPFAM" id="SSF51445">
    <property type="entry name" value="(Trans)glycosidases"/>
    <property type="match status" value="1"/>
</dbReference>
<keyword evidence="3 5" id="KW-0378">Hydrolase</keyword>
<comment type="similarity">
    <text evidence="6">Belongs to the glycosyl hydrolase 18 family.</text>
</comment>
<evidence type="ECO:0000256" key="1">
    <source>
        <dbReference type="ARBA" id="ARBA00000822"/>
    </source>
</evidence>
<dbReference type="EMBL" id="BMZB01000003">
    <property type="protein sequence ID" value="GGZ36031.1"/>
    <property type="molecule type" value="Genomic_DNA"/>
</dbReference>
<keyword evidence="4 5" id="KW-0326">Glycosidase</keyword>
<feature type="domain" description="GH18" evidence="7">
    <location>
        <begin position="25"/>
        <end position="340"/>
    </location>
</feature>
<dbReference type="GO" id="GO:0005975">
    <property type="term" value="P:carbohydrate metabolic process"/>
    <property type="evidence" value="ECO:0007669"/>
    <property type="project" value="InterPro"/>
</dbReference>
<dbReference type="GO" id="GO:0008061">
    <property type="term" value="F:chitin binding"/>
    <property type="evidence" value="ECO:0007669"/>
    <property type="project" value="InterPro"/>
</dbReference>
<evidence type="ECO:0000256" key="4">
    <source>
        <dbReference type="ARBA" id="ARBA00023295"/>
    </source>
</evidence>
<evidence type="ECO:0000256" key="3">
    <source>
        <dbReference type="ARBA" id="ARBA00022801"/>
    </source>
</evidence>
<comment type="caution">
    <text evidence="8">The sequence shown here is derived from an EMBL/GenBank/DDBJ whole genome shotgun (WGS) entry which is preliminary data.</text>
</comment>
<sequence>MNTNHAILIATLLATQPAIAEPKAPVVIGYVPAFKGMGPIMANSDLTQYTHLNLSFVNPDPTGAVAINGAMTCMPDSGGAQVTGEALRTAVTLAHAKGTKVLVSLGGGIIPQCSGDWRIMLEPQNLEVVVADLIKLVDDYGLDGLDVDIEGTLLTEIDKAGNYTPFIKALSEALKARGKLLTCATASYEGGMIPASSIPYFDLVNVMAYDAIGPSWGTAGDEHSPLSQAERDMDLWRARGVPKDKLVLGVPFYGYGFGEYKDGYGGMRDLIARYGDDILKADVIGKRCGGCSYITYNGLETLQKKAKLAADKGTGIMVWEISQDTEDHRLIKTAKAALKE</sequence>
<evidence type="ECO:0000259" key="7">
    <source>
        <dbReference type="PROSITE" id="PS51910"/>
    </source>
</evidence>
<evidence type="ECO:0000256" key="2">
    <source>
        <dbReference type="ARBA" id="ARBA00012729"/>
    </source>
</evidence>
<keyword evidence="9" id="KW-1185">Reference proteome</keyword>
<protein>
    <recommendedName>
        <fullName evidence="2">chitinase</fullName>
        <ecNumber evidence="2">3.2.1.14</ecNumber>
    </recommendedName>
</protein>
<evidence type="ECO:0000256" key="5">
    <source>
        <dbReference type="RuleBase" id="RU000489"/>
    </source>
</evidence>
<dbReference type="InterPro" id="IPR001223">
    <property type="entry name" value="Glyco_hydro18_cat"/>
</dbReference>
<dbReference type="EC" id="3.2.1.14" evidence="2"/>
<dbReference type="PANTHER" id="PTHR11177:SF317">
    <property type="entry name" value="CHITINASE 12-RELATED"/>
    <property type="match status" value="1"/>
</dbReference>
<dbReference type="PANTHER" id="PTHR11177">
    <property type="entry name" value="CHITINASE"/>
    <property type="match status" value="1"/>
</dbReference>
<accession>A0A918UVG7</accession>
<evidence type="ECO:0000256" key="6">
    <source>
        <dbReference type="RuleBase" id="RU004453"/>
    </source>
</evidence>
<dbReference type="InterPro" id="IPR001579">
    <property type="entry name" value="Glyco_hydro_18_chit_AS"/>
</dbReference>
<dbReference type="GO" id="GO:0008843">
    <property type="term" value="F:endochitinase activity"/>
    <property type="evidence" value="ECO:0007669"/>
    <property type="project" value="UniProtKB-EC"/>
</dbReference>
<dbReference type="Pfam" id="PF00704">
    <property type="entry name" value="Glyco_hydro_18"/>
    <property type="match status" value="1"/>
</dbReference>
<dbReference type="Gene3D" id="3.40.5.30">
    <property type="entry name" value="(Trans)glycosidases - domain 2"/>
    <property type="match status" value="1"/>
</dbReference>
<dbReference type="RefSeq" id="WP_189486620.1">
    <property type="nucleotide sequence ID" value="NZ_BMZB01000003.1"/>
</dbReference>
<dbReference type="AlphaFoldDB" id="A0A918UVG7"/>
<dbReference type="InterPro" id="IPR050314">
    <property type="entry name" value="Glycosyl_Hydrlase_18"/>
</dbReference>
<evidence type="ECO:0000313" key="9">
    <source>
        <dbReference type="Proteomes" id="UP000662572"/>
    </source>
</evidence>
<name>A0A918UVG7_9CAUL</name>
<dbReference type="PROSITE" id="PS01095">
    <property type="entry name" value="GH18_1"/>
    <property type="match status" value="1"/>
</dbReference>
<dbReference type="InterPro" id="IPR011583">
    <property type="entry name" value="Chitinase_II/V-like_cat"/>
</dbReference>
<evidence type="ECO:0000313" key="8">
    <source>
        <dbReference type="EMBL" id="GGZ36031.1"/>
    </source>
</evidence>
<comment type="catalytic activity">
    <reaction evidence="1">
        <text>Random endo-hydrolysis of N-acetyl-beta-D-glucosaminide (1-&gt;4)-beta-linkages in chitin and chitodextrins.</text>
        <dbReference type="EC" id="3.2.1.14"/>
    </reaction>
</comment>
<dbReference type="PROSITE" id="PS51910">
    <property type="entry name" value="GH18_2"/>
    <property type="match status" value="1"/>
</dbReference>
<reference evidence="8" key="1">
    <citation type="journal article" date="2014" name="Int. J. Syst. Evol. Microbiol.">
        <title>Complete genome sequence of Corynebacterium casei LMG S-19264T (=DSM 44701T), isolated from a smear-ripened cheese.</title>
        <authorList>
            <consortium name="US DOE Joint Genome Institute (JGI-PGF)"/>
            <person name="Walter F."/>
            <person name="Albersmeier A."/>
            <person name="Kalinowski J."/>
            <person name="Ruckert C."/>
        </authorList>
    </citation>
    <scope>NUCLEOTIDE SEQUENCE</scope>
    <source>
        <strain evidence="8">KCTC 32296</strain>
    </source>
</reference>
<gene>
    <name evidence="8" type="ORF">GCM10011273_22850</name>
</gene>
<proteinExistence type="inferred from homology"/>
<dbReference type="GO" id="GO:0005576">
    <property type="term" value="C:extracellular region"/>
    <property type="evidence" value="ECO:0007669"/>
    <property type="project" value="TreeGrafter"/>
</dbReference>
<dbReference type="InterPro" id="IPR017853">
    <property type="entry name" value="GH"/>
</dbReference>
<dbReference type="SMART" id="SM00636">
    <property type="entry name" value="Glyco_18"/>
    <property type="match status" value="1"/>
</dbReference>
<organism evidence="8 9">
    <name type="scientific">Asticcacaulis endophyticus</name>
    <dbReference type="NCBI Taxonomy" id="1395890"/>
    <lineage>
        <taxon>Bacteria</taxon>
        <taxon>Pseudomonadati</taxon>
        <taxon>Pseudomonadota</taxon>
        <taxon>Alphaproteobacteria</taxon>
        <taxon>Caulobacterales</taxon>
        <taxon>Caulobacteraceae</taxon>
        <taxon>Asticcacaulis</taxon>
    </lineage>
</organism>
<dbReference type="Proteomes" id="UP000662572">
    <property type="component" value="Unassembled WGS sequence"/>
</dbReference>
<reference evidence="8" key="2">
    <citation type="submission" date="2020-09" db="EMBL/GenBank/DDBJ databases">
        <authorList>
            <person name="Sun Q."/>
            <person name="Kim S."/>
        </authorList>
    </citation>
    <scope>NUCLEOTIDE SEQUENCE</scope>
    <source>
        <strain evidence="8">KCTC 32296</strain>
    </source>
</reference>
<dbReference type="Gene3D" id="3.20.20.80">
    <property type="entry name" value="Glycosidases"/>
    <property type="match status" value="1"/>
</dbReference>
<dbReference type="GO" id="GO:0006032">
    <property type="term" value="P:chitin catabolic process"/>
    <property type="evidence" value="ECO:0007669"/>
    <property type="project" value="TreeGrafter"/>
</dbReference>